<name>A0AAJ0B2C9_9PEZI</name>
<dbReference type="AlphaFoldDB" id="A0AAJ0B2C9"/>
<dbReference type="EMBL" id="MU839847">
    <property type="protein sequence ID" value="KAK1750410.1"/>
    <property type="molecule type" value="Genomic_DNA"/>
</dbReference>
<comment type="caution">
    <text evidence="1">The sequence shown here is derived from an EMBL/GenBank/DDBJ whole genome shotgun (WGS) entry which is preliminary data.</text>
</comment>
<evidence type="ECO:0000313" key="2">
    <source>
        <dbReference type="Proteomes" id="UP001239445"/>
    </source>
</evidence>
<evidence type="ECO:0000313" key="1">
    <source>
        <dbReference type="EMBL" id="KAK1750410.1"/>
    </source>
</evidence>
<dbReference type="Proteomes" id="UP001239445">
    <property type="component" value="Unassembled WGS sequence"/>
</dbReference>
<feature type="non-terminal residue" evidence="1">
    <location>
        <position position="421"/>
    </location>
</feature>
<proteinExistence type="predicted"/>
<sequence length="421" mass="47432">PLPLMGMSISLPFALGPMPPHVEDMSRLALNELSRDFVLTLGGTKDPCWSTTKIMIALSKENTAVLHLLVGVTLAELSFRQSYPQLFHSAAVRYQSCGMEALRTMMNARGPGREPDPLLVVLTFWLRYYRQRRRDDHNSGEGLSAVSQQLATYYRSHHMDRFLTALKPPIDARSACLARLTSWLFWVDAAAGFYGDGGFFAQYLTESTNALNHIYALSKKTLSTYFGGIYPVAQTVDDNENELALELIHQTWIVVQAINEVLAAGPVDAETYERLGSRVENLVTGDRYAAVIRDAEDDILVRDRRLGNADWAVSNLYALCILFSRCRVGEPVLFSLGQIRDVGRRLMDILYRSITGGPLGQADRMQWPLFWAVIETRDIVHEKEFVLKHLSNHYLAAALTAVLREQRQTGQPMRAARIREI</sequence>
<reference evidence="1" key="1">
    <citation type="submission" date="2023-06" db="EMBL/GenBank/DDBJ databases">
        <title>Genome-scale phylogeny and comparative genomics of the fungal order Sordariales.</title>
        <authorList>
            <consortium name="Lawrence Berkeley National Laboratory"/>
            <person name="Hensen N."/>
            <person name="Bonometti L."/>
            <person name="Westerberg I."/>
            <person name="Brannstrom I.O."/>
            <person name="Guillou S."/>
            <person name="Cros-Aarteil S."/>
            <person name="Calhoun S."/>
            <person name="Haridas S."/>
            <person name="Kuo A."/>
            <person name="Mondo S."/>
            <person name="Pangilinan J."/>
            <person name="Riley R."/>
            <person name="Labutti K."/>
            <person name="Andreopoulos B."/>
            <person name="Lipzen A."/>
            <person name="Chen C."/>
            <person name="Yanf M."/>
            <person name="Daum C."/>
            <person name="Ng V."/>
            <person name="Clum A."/>
            <person name="Steindorff A."/>
            <person name="Ohm R."/>
            <person name="Martin F."/>
            <person name="Silar P."/>
            <person name="Natvig D."/>
            <person name="Lalanne C."/>
            <person name="Gautier V."/>
            <person name="Ament-Velasquez S.L."/>
            <person name="Kruys A."/>
            <person name="Hutchinson M.I."/>
            <person name="Powell A.J."/>
            <person name="Barry K."/>
            <person name="Miller A.N."/>
            <person name="Grigoriev I.V."/>
            <person name="Debuchy R."/>
            <person name="Gladieux P."/>
            <person name="Thoren M.H."/>
            <person name="Johannesson H."/>
        </authorList>
    </citation>
    <scope>NUCLEOTIDE SEQUENCE</scope>
    <source>
        <strain evidence="1">PSN4</strain>
    </source>
</reference>
<organism evidence="1 2">
    <name type="scientific">Echria macrotheca</name>
    <dbReference type="NCBI Taxonomy" id="438768"/>
    <lineage>
        <taxon>Eukaryota</taxon>
        <taxon>Fungi</taxon>
        <taxon>Dikarya</taxon>
        <taxon>Ascomycota</taxon>
        <taxon>Pezizomycotina</taxon>
        <taxon>Sordariomycetes</taxon>
        <taxon>Sordariomycetidae</taxon>
        <taxon>Sordariales</taxon>
        <taxon>Schizotheciaceae</taxon>
        <taxon>Echria</taxon>
    </lineage>
</organism>
<keyword evidence="2" id="KW-1185">Reference proteome</keyword>
<gene>
    <name evidence="1" type="ORF">QBC47DRAFT_284756</name>
</gene>
<protein>
    <submittedName>
        <fullName evidence="1">Uncharacterized protein</fullName>
    </submittedName>
</protein>
<accession>A0AAJ0B2C9</accession>
<feature type="non-terminal residue" evidence="1">
    <location>
        <position position="1"/>
    </location>
</feature>